<feature type="disulfide bond" evidence="9">
    <location>
        <begin position="144"/>
        <end position="183"/>
    </location>
</feature>
<dbReference type="PANTHER" id="PTHR11844">
    <property type="entry name" value="METALLOPROTEASE INHIBITOR"/>
    <property type="match status" value="1"/>
</dbReference>
<keyword evidence="8" id="KW-0479">Metal-binding</keyword>
<dbReference type="InterPro" id="IPR027465">
    <property type="entry name" value="TIMP_C"/>
</dbReference>
<evidence type="ECO:0000256" key="2">
    <source>
        <dbReference type="ARBA" id="ARBA00011027"/>
    </source>
</evidence>
<dbReference type="Gene3D" id="3.90.370.10">
    <property type="entry name" value="Tissue inhibitor of metalloproteinase-1. Chain B, domain 1"/>
    <property type="match status" value="1"/>
</dbReference>
<evidence type="ECO:0000256" key="5">
    <source>
        <dbReference type="ARBA" id="ARBA00022690"/>
    </source>
</evidence>
<feature type="disulfide bond" evidence="9">
    <location>
        <begin position="35"/>
        <end position="142"/>
    </location>
</feature>
<gene>
    <name evidence="12" type="primary">TIMP-3</name>
</gene>
<proteinExistence type="evidence at transcript level"/>
<dbReference type="GO" id="GO:0002020">
    <property type="term" value="F:protease binding"/>
    <property type="evidence" value="ECO:0007669"/>
    <property type="project" value="TreeGrafter"/>
</dbReference>
<evidence type="ECO:0000256" key="1">
    <source>
        <dbReference type="ARBA" id="ARBA00004613"/>
    </source>
</evidence>
<keyword evidence="3" id="KW-0964">Secreted</keyword>
<keyword evidence="4" id="KW-0483">Metalloprotease inhibitor</keyword>
<evidence type="ECO:0000256" key="6">
    <source>
        <dbReference type="ARBA" id="ARBA00023157"/>
    </source>
</evidence>
<sequence length="189" mass="20996">MTTLSLSAIFIIFAVCIGTSFGCTCRPSHAQELICDADFVIQGQVLRSSIQGHQRIYKVLVIAKYKCKFGLPIKPGSIIVLSTPISREACGVHLLEGLKYILSGTAIPGGLHIDACGYNRLLFSISRCDFDNIRYGRYQANCGCQVVNCFPPQPFCPRPKCGCVSTRIEHQDSVCVKHHGQRCYWNRFC</sequence>
<keyword evidence="7" id="KW-0481">Metalloenzyme inhibitor</keyword>
<dbReference type="Pfam" id="PF00965">
    <property type="entry name" value="TIMP"/>
    <property type="match status" value="1"/>
</dbReference>
<evidence type="ECO:0000313" key="12">
    <source>
        <dbReference type="EMBL" id="AKA09770.1"/>
    </source>
</evidence>
<dbReference type="EMBL" id="KP162340">
    <property type="protein sequence ID" value="AKA09770.1"/>
    <property type="molecule type" value="mRNA"/>
</dbReference>
<protein>
    <submittedName>
        <fullName evidence="12">Tissue inhibitor of matrix metalloproteinases 3</fullName>
    </submittedName>
</protein>
<dbReference type="PROSITE" id="PS50189">
    <property type="entry name" value="NTR"/>
    <property type="match status" value="1"/>
</dbReference>
<dbReference type="InterPro" id="IPR001820">
    <property type="entry name" value="TIMP"/>
</dbReference>
<feature type="signal peptide" evidence="10">
    <location>
        <begin position="1"/>
        <end position="22"/>
    </location>
</feature>
<keyword evidence="5" id="KW-0646">Protease inhibitor</keyword>
<name>A0A0D5X252_TEGGR</name>
<comment type="subcellular location">
    <subcellularLocation>
        <location evidence="1">Secreted</location>
    </subcellularLocation>
</comment>
<dbReference type="Gene3D" id="2.40.50.120">
    <property type="match status" value="1"/>
</dbReference>
<keyword evidence="8" id="KW-0862">Zinc</keyword>
<dbReference type="GO" id="GO:0008191">
    <property type="term" value="F:metalloendopeptidase inhibitor activity"/>
    <property type="evidence" value="ECO:0007669"/>
    <property type="project" value="InterPro"/>
</dbReference>
<organism evidence="12">
    <name type="scientific">Tegillarca granosa</name>
    <name type="common">Malaysian cockle</name>
    <name type="synonym">Anadara granosa</name>
    <dbReference type="NCBI Taxonomy" id="220873"/>
    <lineage>
        <taxon>Eukaryota</taxon>
        <taxon>Metazoa</taxon>
        <taxon>Spiralia</taxon>
        <taxon>Lophotrochozoa</taxon>
        <taxon>Mollusca</taxon>
        <taxon>Bivalvia</taxon>
        <taxon>Autobranchia</taxon>
        <taxon>Pteriomorphia</taxon>
        <taxon>Arcoida</taxon>
        <taxon>Arcoidea</taxon>
        <taxon>Arcidae</taxon>
        <taxon>Tegillarca</taxon>
    </lineage>
</organism>
<keyword evidence="6 9" id="KW-1015">Disulfide bond</keyword>
<dbReference type="SUPFAM" id="SSF50242">
    <property type="entry name" value="TIMP-like"/>
    <property type="match status" value="1"/>
</dbReference>
<feature type="disulfide bond" evidence="9">
    <location>
        <begin position="23"/>
        <end position="90"/>
    </location>
</feature>
<feature type="disulfide bond" evidence="9">
    <location>
        <begin position="25"/>
        <end position="116"/>
    </location>
</feature>
<feature type="unsure residue" description="D or N" evidence="12">
    <location>
        <position position="114"/>
    </location>
</feature>
<comment type="similarity">
    <text evidence="2">Belongs to the protease inhibitor I35 (TIMP) family.</text>
</comment>
<dbReference type="PANTHER" id="PTHR11844:SF25">
    <property type="entry name" value="NTR DOMAIN-CONTAINING PROTEIN"/>
    <property type="match status" value="1"/>
</dbReference>
<feature type="disulfide bond" evidence="9">
    <location>
        <begin position="163"/>
        <end position="175"/>
    </location>
</feature>
<evidence type="ECO:0000256" key="4">
    <source>
        <dbReference type="ARBA" id="ARBA00022608"/>
    </source>
</evidence>
<evidence type="ECO:0000256" key="3">
    <source>
        <dbReference type="ARBA" id="ARBA00022525"/>
    </source>
</evidence>
<dbReference type="GO" id="GO:0031012">
    <property type="term" value="C:extracellular matrix"/>
    <property type="evidence" value="ECO:0007669"/>
    <property type="project" value="TreeGrafter"/>
</dbReference>
<dbReference type="GO" id="GO:0051045">
    <property type="term" value="P:negative regulation of membrane protein ectodomain proteolysis"/>
    <property type="evidence" value="ECO:0007669"/>
    <property type="project" value="TreeGrafter"/>
</dbReference>
<evidence type="ECO:0000256" key="7">
    <source>
        <dbReference type="ARBA" id="ARBA00023215"/>
    </source>
</evidence>
<evidence type="ECO:0000259" key="11">
    <source>
        <dbReference type="PROSITE" id="PS50189"/>
    </source>
</evidence>
<dbReference type="SMART" id="SM00206">
    <property type="entry name" value="NTR"/>
    <property type="match status" value="1"/>
</dbReference>
<dbReference type="GO" id="GO:0046872">
    <property type="term" value="F:metal ion binding"/>
    <property type="evidence" value="ECO:0007669"/>
    <property type="project" value="UniProtKB-KW"/>
</dbReference>
<dbReference type="InterPro" id="IPR008993">
    <property type="entry name" value="TIMP-like_OB-fold"/>
</dbReference>
<feature type="chain" id="PRO_5002298929" evidence="10">
    <location>
        <begin position="23"/>
        <end position="189"/>
    </location>
</feature>
<dbReference type="AlphaFoldDB" id="A0A0D5X252"/>
<dbReference type="GO" id="GO:0005615">
    <property type="term" value="C:extracellular space"/>
    <property type="evidence" value="ECO:0007669"/>
    <property type="project" value="TreeGrafter"/>
</dbReference>
<evidence type="ECO:0000256" key="8">
    <source>
        <dbReference type="PIRSR" id="PIRSR601820-1"/>
    </source>
</evidence>
<dbReference type="InterPro" id="IPR001134">
    <property type="entry name" value="Netrin_domain"/>
</dbReference>
<evidence type="ECO:0000256" key="10">
    <source>
        <dbReference type="SAM" id="SignalP"/>
    </source>
</evidence>
<feature type="binding site" evidence="8">
    <location>
        <position position="23"/>
    </location>
    <ligand>
        <name>Zn(2+)</name>
        <dbReference type="ChEBI" id="CHEBI:29105"/>
        <note>ligand shared with metalloproteinase partner</note>
    </ligand>
</feature>
<accession>A0A0D5X252</accession>
<evidence type="ECO:0000256" key="9">
    <source>
        <dbReference type="PIRSR" id="PIRSR601820-3"/>
    </source>
</evidence>
<keyword evidence="10" id="KW-0732">Signal</keyword>
<reference evidence="12" key="1">
    <citation type="submission" date="2014-11" db="EMBL/GenBank/DDBJ databases">
        <authorList>
            <person name="Bao Y."/>
            <person name="Li P."/>
            <person name="Lin Z."/>
        </authorList>
    </citation>
    <scope>NUCLEOTIDE SEQUENCE</scope>
</reference>
<feature type="domain" description="NTR" evidence="11">
    <location>
        <begin position="23"/>
        <end position="144"/>
    </location>
</feature>
<dbReference type="MEROPS" id="I35.005"/>